<dbReference type="InterPro" id="IPR000587">
    <property type="entry name" value="Creatinase_N"/>
</dbReference>
<evidence type="ECO:0000313" key="2">
    <source>
        <dbReference type="EMBL" id="STW80977.1"/>
    </source>
</evidence>
<dbReference type="InterPro" id="IPR029149">
    <property type="entry name" value="Creatin/AminoP/Spt16_N"/>
</dbReference>
<sequence>MTEANIQLPFTREEYQRRLAKTRAAMQDKGIELLIVTDPSNMAWLTGYDGWSFYVHQCVLLPLEGDPYWYGRGQDVNGAKRTVYMQEDHLIGYPDFYVQSPVRHPWIICPKR</sequence>
<protein>
    <submittedName>
        <fullName evidence="2">Creatinase</fullName>
    </submittedName>
</protein>
<reference evidence="2 3" key="1">
    <citation type="submission" date="2018-06" db="EMBL/GenBank/DDBJ databases">
        <authorList>
            <consortium name="Pathogen Informatics"/>
            <person name="Doyle S."/>
        </authorList>
    </citation>
    <scope>NUCLEOTIDE SEQUENCE [LARGE SCALE GENOMIC DNA]</scope>
    <source>
        <strain evidence="2 3">NCTC11685</strain>
    </source>
</reference>
<name>A0A7H4PRF4_9ENTR</name>
<accession>A0A7H4PRF4</accession>
<dbReference type="AlphaFoldDB" id="A0A7H4PRF4"/>
<dbReference type="Proteomes" id="UP000254863">
    <property type="component" value="Unassembled WGS sequence"/>
</dbReference>
<organism evidence="2 3">
    <name type="scientific">Klebsiella michiganensis</name>
    <dbReference type="NCBI Taxonomy" id="1134687"/>
    <lineage>
        <taxon>Bacteria</taxon>
        <taxon>Pseudomonadati</taxon>
        <taxon>Pseudomonadota</taxon>
        <taxon>Gammaproteobacteria</taxon>
        <taxon>Enterobacterales</taxon>
        <taxon>Enterobacteriaceae</taxon>
        <taxon>Klebsiella/Raoultella group</taxon>
        <taxon>Klebsiella</taxon>
    </lineage>
</organism>
<gene>
    <name evidence="2" type="ORF">NCTC11685_08348</name>
</gene>
<dbReference type="EMBL" id="UGMS01000008">
    <property type="protein sequence ID" value="STW80977.1"/>
    <property type="molecule type" value="Genomic_DNA"/>
</dbReference>
<evidence type="ECO:0000313" key="3">
    <source>
        <dbReference type="Proteomes" id="UP000254863"/>
    </source>
</evidence>
<dbReference type="Gene3D" id="3.40.350.10">
    <property type="entry name" value="Creatinase/prolidase N-terminal domain"/>
    <property type="match status" value="1"/>
</dbReference>
<proteinExistence type="predicted"/>
<feature type="domain" description="Creatinase N-terminal" evidence="1">
    <location>
        <begin position="18"/>
        <end position="95"/>
    </location>
</feature>
<dbReference type="SUPFAM" id="SSF53092">
    <property type="entry name" value="Creatinase/prolidase N-terminal domain"/>
    <property type="match status" value="1"/>
</dbReference>
<dbReference type="Pfam" id="PF01321">
    <property type="entry name" value="Creatinase_N"/>
    <property type="match status" value="1"/>
</dbReference>
<comment type="caution">
    <text evidence="2">The sequence shown here is derived from an EMBL/GenBank/DDBJ whole genome shotgun (WGS) entry which is preliminary data.</text>
</comment>
<evidence type="ECO:0000259" key="1">
    <source>
        <dbReference type="Pfam" id="PF01321"/>
    </source>
</evidence>